<feature type="compositionally biased region" description="Low complexity" evidence="1">
    <location>
        <begin position="90"/>
        <end position="110"/>
    </location>
</feature>
<dbReference type="KEGG" id="hro:HELRODRAFT_161997"/>
<evidence type="ECO:0000313" key="5">
    <source>
        <dbReference type="Proteomes" id="UP000015101"/>
    </source>
</evidence>
<dbReference type="EMBL" id="AMQM01000991">
    <property type="status" value="NOT_ANNOTATED_CDS"/>
    <property type="molecule type" value="Genomic_DNA"/>
</dbReference>
<organism evidence="4 5">
    <name type="scientific">Helobdella robusta</name>
    <name type="common">Californian leech</name>
    <dbReference type="NCBI Taxonomy" id="6412"/>
    <lineage>
        <taxon>Eukaryota</taxon>
        <taxon>Metazoa</taxon>
        <taxon>Spiralia</taxon>
        <taxon>Lophotrochozoa</taxon>
        <taxon>Annelida</taxon>
        <taxon>Clitellata</taxon>
        <taxon>Hirudinea</taxon>
        <taxon>Rhynchobdellida</taxon>
        <taxon>Glossiphoniidae</taxon>
        <taxon>Helobdella</taxon>
    </lineage>
</organism>
<feature type="region of interest" description="Disordered" evidence="1">
    <location>
        <begin position="63"/>
        <end position="152"/>
    </location>
</feature>
<keyword evidence="5" id="KW-1185">Reference proteome</keyword>
<dbReference type="AlphaFoldDB" id="T1ES49"/>
<reference evidence="4" key="3">
    <citation type="submission" date="2015-06" db="UniProtKB">
        <authorList>
            <consortium name="EnsemblMetazoa"/>
        </authorList>
    </citation>
    <scope>IDENTIFICATION</scope>
</reference>
<dbReference type="RefSeq" id="XP_009020111.1">
    <property type="nucleotide sequence ID" value="XM_009021863.1"/>
</dbReference>
<evidence type="ECO:0000313" key="3">
    <source>
        <dbReference type="EMBL" id="ESO02703.1"/>
    </source>
</evidence>
<keyword evidence="2" id="KW-0472">Membrane</keyword>
<name>T1ES49_HELRO</name>
<gene>
    <name evidence="4" type="primary">20199399</name>
    <name evidence="3" type="ORF">HELRODRAFT_161997</name>
</gene>
<dbReference type="EnsemblMetazoa" id="HelroT161997">
    <property type="protein sequence ID" value="HelroP161997"/>
    <property type="gene ID" value="HelroG161997"/>
</dbReference>
<reference evidence="3 5" key="2">
    <citation type="journal article" date="2013" name="Nature">
        <title>Insights into bilaterian evolution from three spiralian genomes.</title>
        <authorList>
            <person name="Simakov O."/>
            <person name="Marletaz F."/>
            <person name="Cho S.J."/>
            <person name="Edsinger-Gonzales E."/>
            <person name="Havlak P."/>
            <person name="Hellsten U."/>
            <person name="Kuo D.H."/>
            <person name="Larsson T."/>
            <person name="Lv J."/>
            <person name="Arendt D."/>
            <person name="Savage R."/>
            <person name="Osoegawa K."/>
            <person name="de Jong P."/>
            <person name="Grimwood J."/>
            <person name="Chapman J.A."/>
            <person name="Shapiro H."/>
            <person name="Aerts A."/>
            <person name="Otillar R.P."/>
            <person name="Terry A.Y."/>
            <person name="Boore J.L."/>
            <person name="Grigoriev I.V."/>
            <person name="Lindberg D.R."/>
            <person name="Seaver E.C."/>
            <person name="Weisblat D.A."/>
            <person name="Putnam N.H."/>
            <person name="Rokhsar D.S."/>
        </authorList>
    </citation>
    <scope>NUCLEOTIDE SEQUENCE</scope>
</reference>
<dbReference type="InParanoid" id="T1ES49"/>
<proteinExistence type="predicted"/>
<evidence type="ECO:0000313" key="4">
    <source>
        <dbReference type="EnsemblMetazoa" id="HelroP161997"/>
    </source>
</evidence>
<keyword evidence="2" id="KW-1133">Transmembrane helix</keyword>
<dbReference type="GeneID" id="20199399"/>
<keyword evidence="2" id="KW-0812">Transmembrane</keyword>
<dbReference type="EMBL" id="KB096742">
    <property type="protein sequence ID" value="ESO02703.1"/>
    <property type="molecule type" value="Genomic_DNA"/>
</dbReference>
<reference evidence="5" key="1">
    <citation type="submission" date="2012-12" db="EMBL/GenBank/DDBJ databases">
        <authorList>
            <person name="Hellsten U."/>
            <person name="Grimwood J."/>
            <person name="Chapman J.A."/>
            <person name="Shapiro H."/>
            <person name="Aerts A."/>
            <person name="Otillar R.P."/>
            <person name="Terry A.Y."/>
            <person name="Boore J.L."/>
            <person name="Simakov O."/>
            <person name="Marletaz F."/>
            <person name="Cho S.-J."/>
            <person name="Edsinger-Gonzales E."/>
            <person name="Havlak P."/>
            <person name="Kuo D.-H."/>
            <person name="Larsson T."/>
            <person name="Lv J."/>
            <person name="Arendt D."/>
            <person name="Savage R."/>
            <person name="Osoegawa K."/>
            <person name="de Jong P."/>
            <person name="Lindberg D.R."/>
            <person name="Seaver E.C."/>
            <person name="Weisblat D.A."/>
            <person name="Putnam N.H."/>
            <person name="Grigoriev I.V."/>
            <person name="Rokhsar D.S."/>
        </authorList>
    </citation>
    <scope>NUCLEOTIDE SEQUENCE</scope>
</reference>
<dbReference type="HOGENOM" id="CLU_652627_0_0_1"/>
<dbReference type="CTD" id="20199399"/>
<accession>T1ES49</accession>
<feature type="transmembrane region" description="Helical" evidence="2">
    <location>
        <begin position="20"/>
        <end position="42"/>
    </location>
</feature>
<evidence type="ECO:0000256" key="1">
    <source>
        <dbReference type="SAM" id="MobiDB-lite"/>
    </source>
</evidence>
<protein>
    <submittedName>
        <fullName evidence="3 4">Uncharacterized protein</fullName>
    </submittedName>
</protein>
<dbReference type="Proteomes" id="UP000015101">
    <property type="component" value="Unassembled WGS sequence"/>
</dbReference>
<sequence>MACMLPYVCKRIRVFKCWGAVVTGVGFFMIVICILLCVHSYLVSAHQTRVEREINAMQTNMRRLRRHRDQQQQQQKTGRLPPPPKYKTLNSSNHTSNNNFNNHNNNSFTNDDQDEGDSPFLEITRNNNNDDDNNNTNNDSSNKLSPFKHDRTKYPRFGNVSIDISSPHIPGPPVCMDTKFSQSKHSADVIINVPTANQINSSSVTKNISQSPAELLFNEGCTKLSITRNFGTSTITVTPLLHRNYLEVIISFYKIISIKNVIQPFTNEFRLLIWKYQQQIRKMFLLPEQFIATQSFSSSILTPECIFMDEIIAPLSCKNNYSGHISPTSPLPTTTTTTTTTTTFQKALTTLTPPIKILPMNCVTTANNNSIRENRDVPISSSSLSHPIRISDDLTDSNINNILDMTDSKATVYENVQYYNM</sequence>
<evidence type="ECO:0000256" key="2">
    <source>
        <dbReference type="SAM" id="Phobius"/>
    </source>
</evidence>